<name>A0A4R9G8C5_9LEPT</name>
<dbReference type="InterPro" id="IPR023393">
    <property type="entry name" value="START-like_dom_sf"/>
</dbReference>
<dbReference type="InterPro" id="IPR019587">
    <property type="entry name" value="Polyketide_cyclase/dehydratase"/>
</dbReference>
<evidence type="ECO:0000313" key="2">
    <source>
        <dbReference type="Proteomes" id="UP000297453"/>
    </source>
</evidence>
<sequence>MATTTIAFTVPVSLIRAFEYVSDPEHLSDWSENVFPSSKIKKEEEFYVKIKFWIFKFKSEYKILESQYPNRFVVNLKNGLLNFRETFSFYPDPKGSDTDTKILFTSQLELSGFARLFFPWIHPKAGEKIRKDIRKLQENLSQGKVLGARNFQVIKG</sequence>
<dbReference type="AlphaFoldDB" id="A0A4R9G8C5"/>
<organism evidence="1 2">
    <name type="scientific">Leptospira semungkisensis</name>
    <dbReference type="NCBI Taxonomy" id="2484985"/>
    <lineage>
        <taxon>Bacteria</taxon>
        <taxon>Pseudomonadati</taxon>
        <taxon>Spirochaetota</taxon>
        <taxon>Spirochaetia</taxon>
        <taxon>Leptospirales</taxon>
        <taxon>Leptospiraceae</taxon>
        <taxon>Leptospira</taxon>
    </lineage>
</organism>
<gene>
    <name evidence="1" type="ORF">EHO59_06925</name>
</gene>
<dbReference type="Gene3D" id="3.30.530.20">
    <property type="match status" value="1"/>
</dbReference>
<dbReference type="Pfam" id="PF10604">
    <property type="entry name" value="Polyketide_cyc2"/>
    <property type="match status" value="1"/>
</dbReference>
<evidence type="ECO:0000313" key="1">
    <source>
        <dbReference type="EMBL" id="TGK07824.1"/>
    </source>
</evidence>
<dbReference type="OrthoDB" id="326603at2"/>
<keyword evidence="2" id="KW-1185">Reference proteome</keyword>
<dbReference type="EMBL" id="RQEP01000005">
    <property type="protein sequence ID" value="TGK07824.1"/>
    <property type="molecule type" value="Genomic_DNA"/>
</dbReference>
<dbReference type="RefSeq" id="WP_135586041.1">
    <property type="nucleotide sequence ID" value="NZ_RQEP01000005.1"/>
</dbReference>
<accession>A0A4R9G8C5</accession>
<dbReference type="Proteomes" id="UP000297453">
    <property type="component" value="Unassembled WGS sequence"/>
</dbReference>
<proteinExistence type="predicted"/>
<protein>
    <submittedName>
        <fullName evidence="1">Polyketide cyclase</fullName>
    </submittedName>
</protein>
<dbReference type="SUPFAM" id="SSF55961">
    <property type="entry name" value="Bet v1-like"/>
    <property type="match status" value="1"/>
</dbReference>
<reference evidence="1" key="1">
    <citation type="journal article" date="2019" name="PLoS Negl. Trop. Dis.">
        <title>Revisiting the worldwide diversity of Leptospira species in the environment.</title>
        <authorList>
            <person name="Vincent A.T."/>
            <person name="Schiettekatte O."/>
            <person name="Bourhy P."/>
            <person name="Veyrier F.J."/>
            <person name="Picardeau M."/>
        </authorList>
    </citation>
    <scope>NUCLEOTIDE SEQUENCE [LARGE SCALE GENOMIC DNA]</scope>
    <source>
        <strain evidence="1">SSS9</strain>
    </source>
</reference>
<comment type="caution">
    <text evidence="1">The sequence shown here is derived from an EMBL/GenBank/DDBJ whole genome shotgun (WGS) entry which is preliminary data.</text>
</comment>